<comment type="similarity">
    <text evidence="1 12">Belongs to the SPC24 family.</text>
</comment>
<evidence type="ECO:0000313" key="14">
    <source>
        <dbReference type="Proteomes" id="UP000694888"/>
    </source>
</evidence>
<keyword evidence="5 12" id="KW-0498">Mitosis</keyword>
<evidence type="ECO:0000256" key="13">
    <source>
        <dbReference type="SAM" id="Coils"/>
    </source>
</evidence>
<dbReference type="Gene3D" id="3.30.160.570">
    <property type="entry name" value="Ncd80 complex, Spc24 subunit"/>
    <property type="match status" value="1"/>
</dbReference>
<dbReference type="RefSeq" id="XP_012946221.1">
    <property type="nucleotide sequence ID" value="XM_013090767.1"/>
</dbReference>
<keyword evidence="6 12" id="KW-0995">Kinetochore</keyword>
<accession>A0ABM1AEM7</accession>
<comment type="function">
    <text evidence="11">Acts as a component of the essential kinetochore-associated NDC80 complex, which is required for chromosome segregation and spindle checkpoint activity. Required for kinetochore integrity and the organization of stable microtubule binding sites in the outer plate of the kinetochore. The NDC80 complex synergistically enhances the affinity of the SKA1 complex for microtubules and may allow the NDC80 complex to track depolymerizing microtubules.</text>
</comment>
<keyword evidence="10 12" id="KW-0137">Centromere</keyword>
<reference evidence="15" key="1">
    <citation type="submission" date="2025-08" db="UniProtKB">
        <authorList>
            <consortium name="RefSeq"/>
        </authorList>
    </citation>
    <scope>IDENTIFICATION</scope>
</reference>
<evidence type="ECO:0000256" key="3">
    <source>
        <dbReference type="ARBA" id="ARBA00022454"/>
    </source>
</evidence>
<dbReference type="Proteomes" id="UP000694888">
    <property type="component" value="Unplaced"/>
</dbReference>
<dbReference type="PANTHER" id="PTHR22142">
    <property type="match status" value="1"/>
</dbReference>
<keyword evidence="4 12" id="KW-0132">Cell division</keyword>
<evidence type="ECO:0000256" key="12">
    <source>
        <dbReference type="RuleBase" id="RU368011"/>
    </source>
</evidence>
<protein>
    <recommendedName>
        <fullName evidence="2 12">Kinetochore protein Spc24</fullName>
    </recommendedName>
</protein>
<evidence type="ECO:0000256" key="1">
    <source>
        <dbReference type="ARBA" id="ARBA00007804"/>
    </source>
</evidence>
<keyword evidence="7 13" id="KW-0175">Coiled coil</keyword>
<keyword evidence="3 12" id="KW-0158">Chromosome</keyword>
<organism evidence="14 15">
    <name type="scientific">Aplysia californica</name>
    <name type="common">California sea hare</name>
    <dbReference type="NCBI Taxonomy" id="6500"/>
    <lineage>
        <taxon>Eukaryota</taxon>
        <taxon>Metazoa</taxon>
        <taxon>Spiralia</taxon>
        <taxon>Lophotrochozoa</taxon>
        <taxon>Mollusca</taxon>
        <taxon>Gastropoda</taxon>
        <taxon>Heterobranchia</taxon>
        <taxon>Euthyneura</taxon>
        <taxon>Tectipleura</taxon>
        <taxon>Aplysiida</taxon>
        <taxon>Aplysioidea</taxon>
        <taxon>Aplysiidae</taxon>
        <taxon>Aplysia</taxon>
    </lineage>
</organism>
<name>A0ABM1AEM7_APLCA</name>
<evidence type="ECO:0000256" key="2">
    <source>
        <dbReference type="ARBA" id="ARBA00013690"/>
    </source>
</evidence>
<evidence type="ECO:0000256" key="10">
    <source>
        <dbReference type="ARBA" id="ARBA00023328"/>
    </source>
</evidence>
<keyword evidence="9 12" id="KW-0131">Cell cycle</keyword>
<evidence type="ECO:0000256" key="4">
    <source>
        <dbReference type="ARBA" id="ARBA00022618"/>
    </source>
</evidence>
<dbReference type="InterPro" id="IPR013252">
    <property type="entry name" value="Ndc80_Spc24"/>
</dbReference>
<dbReference type="Pfam" id="PF08286">
    <property type="entry name" value="Spc24"/>
    <property type="match status" value="1"/>
</dbReference>
<feature type="coiled-coil region" evidence="13">
    <location>
        <begin position="77"/>
        <end position="111"/>
    </location>
</feature>
<keyword evidence="14" id="KW-1185">Reference proteome</keyword>
<evidence type="ECO:0000256" key="11">
    <source>
        <dbReference type="ARBA" id="ARBA00045419"/>
    </source>
</evidence>
<evidence type="ECO:0000256" key="8">
    <source>
        <dbReference type="ARBA" id="ARBA00023242"/>
    </source>
</evidence>
<evidence type="ECO:0000256" key="5">
    <source>
        <dbReference type="ARBA" id="ARBA00022776"/>
    </source>
</evidence>
<sequence>MDEDSLTAQEEMKALIDKMGALSKQVKEKSDEEKYLFKTEVKKLQELLSCSQNREDTMTVEQTERLKASMYRMQAEFEQRTRQEETLKKQVRQAEETLADLRRQLEEKMQQPGAQPRAKFSVNLYRDVSKIRWSEEDRNQEVKGFICRKSGTKTFKFDEEKQSQFFITNSLWAMSDSV</sequence>
<evidence type="ECO:0000256" key="9">
    <source>
        <dbReference type="ARBA" id="ARBA00023306"/>
    </source>
</evidence>
<dbReference type="GeneID" id="106013908"/>
<proteinExistence type="inferred from homology"/>
<dbReference type="PANTHER" id="PTHR22142:SF2">
    <property type="entry name" value="KINETOCHORE PROTEIN SPC24"/>
    <property type="match status" value="1"/>
</dbReference>
<evidence type="ECO:0000313" key="15">
    <source>
        <dbReference type="RefSeq" id="XP_012946221.1"/>
    </source>
</evidence>
<comment type="subunit">
    <text evidence="12">Component of the NDC80 complex.</text>
</comment>
<evidence type="ECO:0000256" key="7">
    <source>
        <dbReference type="ARBA" id="ARBA00023054"/>
    </source>
</evidence>
<keyword evidence="8 12" id="KW-0539">Nucleus</keyword>
<comment type="subcellular location">
    <subcellularLocation>
        <location evidence="12">Nucleus</location>
    </subcellularLocation>
    <subcellularLocation>
        <location evidence="12">Chromosome</location>
        <location evidence="12">Centromere</location>
        <location evidence="12">Kinetochore</location>
    </subcellularLocation>
</comment>
<gene>
    <name evidence="15" type="primary">LOC106013908</name>
</gene>
<evidence type="ECO:0000256" key="6">
    <source>
        <dbReference type="ARBA" id="ARBA00022838"/>
    </source>
</evidence>